<dbReference type="SMART" id="SM00062">
    <property type="entry name" value="PBPb"/>
    <property type="match status" value="1"/>
</dbReference>
<feature type="chain" id="PRO_5039302509" evidence="2">
    <location>
        <begin position="19"/>
        <end position="303"/>
    </location>
</feature>
<feature type="signal peptide" evidence="2">
    <location>
        <begin position="1"/>
        <end position="18"/>
    </location>
</feature>
<evidence type="ECO:0000313" key="4">
    <source>
        <dbReference type="EMBL" id="PZE19637.1"/>
    </source>
</evidence>
<sequence>MKKNVVVMLFLAVLLIVAGCGKPDEAGSAGGDSSGAAAGAGASETLAEAKEKGSITVGFANEKPYAYKTEDGTVTGEAVEIARVILKNLGINEMKAELTEFGSLIGGLQAKRFDMITAGMFVNPKRCEAVLFADPEYSIGEALAVKQGNSLQLKSYKDIASNKEAKVAVMTGAIEIGYLEGSGVPKDRIVQVPDQASAINALQAGRVQAITMTGPSLQAMLDSAEDSSIERVADFEQPVIDGKSVKGYGATAFRQADTEFQQAYNAELKKMKESGELLTILKKFGFTEQELPGDMTAEQLCQP</sequence>
<feature type="domain" description="Solute-binding protein family 3/N-terminal" evidence="3">
    <location>
        <begin position="54"/>
        <end position="288"/>
    </location>
</feature>
<dbReference type="CDD" id="cd01002">
    <property type="entry name" value="PBP2_Ehub_like"/>
    <property type="match status" value="1"/>
</dbReference>
<evidence type="ECO:0000256" key="2">
    <source>
        <dbReference type="SAM" id="SignalP"/>
    </source>
</evidence>
<dbReference type="Gene3D" id="3.40.190.10">
    <property type="entry name" value="Periplasmic binding protein-like II"/>
    <property type="match status" value="2"/>
</dbReference>
<dbReference type="PROSITE" id="PS51257">
    <property type="entry name" value="PROKAR_LIPOPROTEIN"/>
    <property type="match status" value="1"/>
</dbReference>
<dbReference type="PANTHER" id="PTHR35936:SF17">
    <property type="entry name" value="ARGININE-BINDING EXTRACELLULAR PROTEIN ARTP"/>
    <property type="match status" value="1"/>
</dbReference>
<keyword evidence="1 2" id="KW-0732">Signal</keyword>
<dbReference type="GO" id="GO:0051470">
    <property type="term" value="P:ectoine transmembrane transport"/>
    <property type="evidence" value="ECO:0007669"/>
    <property type="project" value="InterPro"/>
</dbReference>
<accession>A0A2W1N5H9</accession>
<protein>
    <submittedName>
        <fullName evidence="4">Ectoine/hydroxyectoine ABC transporter substrate-binding protein EhuB</fullName>
    </submittedName>
</protein>
<evidence type="ECO:0000259" key="3">
    <source>
        <dbReference type="SMART" id="SM00062"/>
    </source>
</evidence>
<organism evidence="4 5">
    <name type="scientific">Paenibacillus xerothermodurans</name>
    <dbReference type="NCBI Taxonomy" id="1977292"/>
    <lineage>
        <taxon>Bacteria</taxon>
        <taxon>Bacillati</taxon>
        <taxon>Bacillota</taxon>
        <taxon>Bacilli</taxon>
        <taxon>Bacillales</taxon>
        <taxon>Paenibacillaceae</taxon>
        <taxon>Paenibacillus</taxon>
    </lineage>
</organism>
<dbReference type="NCBIfam" id="TIGR02995">
    <property type="entry name" value="ectoine_ehuB"/>
    <property type="match status" value="1"/>
</dbReference>
<dbReference type="EMBL" id="NHRJ02000014">
    <property type="protein sequence ID" value="PZE19637.1"/>
    <property type="molecule type" value="Genomic_DNA"/>
</dbReference>
<dbReference type="RefSeq" id="WP_089201184.1">
    <property type="nucleotide sequence ID" value="NZ_NHRJ02000014.1"/>
</dbReference>
<reference evidence="4" key="1">
    <citation type="submission" date="2018-06" db="EMBL/GenBank/DDBJ databases">
        <title>Paenibacillus xerothermodurans sp. nov. an extremely dry heat resistant spore forming bacterium isolated from the soil of Cape Canaveral, Florida.</title>
        <authorList>
            <person name="Seuylemezian A."/>
            <person name="Kaur N."/>
            <person name="Patil P."/>
            <person name="Patil P."/>
            <person name="Mayilraj S."/>
            <person name="Vaishampayan P."/>
        </authorList>
    </citation>
    <scope>NUCLEOTIDE SEQUENCE [LARGE SCALE GENOMIC DNA]</scope>
    <source>
        <strain evidence="4">ATCC 27380</strain>
    </source>
</reference>
<name>A0A2W1N5H9_PAEXE</name>
<dbReference type="InterPro" id="IPR001638">
    <property type="entry name" value="Solute-binding_3/MltF_N"/>
</dbReference>
<proteinExistence type="predicted"/>
<evidence type="ECO:0000313" key="5">
    <source>
        <dbReference type="Proteomes" id="UP000214746"/>
    </source>
</evidence>
<dbReference type="SUPFAM" id="SSF53850">
    <property type="entry name" value="Periplasmic binding protein-like II"/>
    <property type="match status" value="1"/>
</dbReference>
<dbReference type="GO" id="GO:0033294">
    <property type="term" value="F:ectoine binding"/>
    <property type="evidence" value="ECO:0007669"/>
    <property type="project" value="InterPro"/>
</dbReference>
<gene>
    <name evidence="4" type="primary">ehuB</name>
    <name evidence="4" type="ORF">CBW46_016960</name>
</gene>
<dbReference type="Proteomes" id="UP000214746">
    <property type="component" value="Unassembled WGS sequence"/>
</dbReference>
<dbReference type="OrthoDB" id="115856at2"/>
<dbReference type="InterPro" id="IPR014337">
    <property type="entry name" value="Ectoine_EhuB"/>
</dbReference>
<dbReference type="Pfam" id="PF00497">
    <property type="entry name" value="SBP_bac_3"/>
    <property type="match status" value="1"/>
</dbReference>
<dbReference type="AlphaFoldDB" id="A0A2W1N5H9"/>
<evidence type="ECO:0000256" key="1">
    <source>
        <dbReference type="ARBA" id="ARBA00022729"/>
    </source>
</evidence>
<keyword evidence="5" id="KW-1185">Reference proteome</keyword>
<comment type="caution">
    <text evidence="4">The sequence shown here is derived from an EMBL/GenBank/DDBJ whole genome shotgun (WGS) entry which is preliminary data.</text>
</comment>
<dbReference type="PANTHER" id="PTHR35936">
    <property type="entry name" value="MEMBRANE-BOUND LYTIC MUREIN TRANSGLYCOSYLASE F"/>
    <property type="match status" value="1"/>
</dbReference>